<evidence type="ECO:0000256" key="9">
    <source>
        <dbReference type="ARBA" id="ARBA00023010"/>
    </source>
</evidence>
<sequence>MTDNAGTEGPSKELVSFAGYLYSPDKSGLRAREGVLNGRRVQFFKGKSAVNALVKAEDGKQAKVSSREEAIEWVQELLDFQLIVRCDRVGEGSRQLRVNPMQNFDEEAYYAWLYEGSQIMVILGGIGVVAVVLAGVMFPLWPSVLRNGTWYLSMLALGLLGLLFGIAIVRLIVYVISLAVAPQGLWIFPNLFEDVGFIESFIPLYGWDAPKGTGAGNGTAAATDSGSDQKKTE</sequence>
<organism evidence="12 13">
    <name type="scientific">Coemansia erecta</name>
    <dbReference type="NCBI Taxonomy" id="147472"/>
    <lineage>
        <taxon>Eukaryota</taxon>
        <taxon>Fungi</taxon>
        <taxon>Fungi incertae sedis</taxon>
        <taxon>Zoopagomycota</taxon>
        <taxon>Kickxellomycotina</taxon>
        <taxon>Kickxellomycetes</taxon>
        <taxon>Kickxellales</taxon>
        <taxon>Kickxellaceae</taxon>
        <taxon>Coemansia</taxon>
    </lineage>
</organism>
<keyword evidence="7" id="KW-0653">Protein transport</keyword>
<dbReference type="GO" id="GO:0005789">
    <property type="term" value="C:endoplasmic reticulum membrane"/>
    <property type="evidence" value="ECO:0007669"/>
    <property type="project" value="UniProtKB-SubCell"/>
</dbReference>
<reference evidence="12" key="1">
    <citation type="submission" date="2022-07" db="EMBL/GenBank/DDBJ databases">
        <title>Phylogenomic reconstructions and comparative analyses of Kickxellomycotina fungi.</title>
        <authorList>
            <person name="Reynolds N.K."/>
            <person name="Stajich J.E."/>
            <person name="Barry K."/>
            <person name="Grigoriev I.V."/>
            <person name="Crous P."/>
            <person name="Smith M.E."/>
        </authorList>
    </citation>
    <scope>NUCLEOTIDE SEQUENCE</scope>
    <source>
        <strain evidence="12">NBRC 32514</strain>
    </source>
</reference>
<keyword evidence="5 11" id="KW-0812">Transmembrane</keyword>
<keyword evidence="13" id="KW-1185">Reference proteome</keyword>
<evidence type="ECO:0000256" key="11">
    <source>
        <dbReference type="SAM" id="Phobius"/>
    </source>
</evidence>
<keyword evidence="8 11" id="KW-1133">Transmembrane helix</keyword>
<evidence type="ECO:0000256" key="8">
    <source>
        <dbReference type="ARBA" id="ARBA00022989"/>
    </source>
</evidence>
<keyword evidence="9" id="KW-0811">Translocation</keyword>
<dbReference type="Pfam" id="PF03839">
    <property type="entry name" value="Sec62"/>
    <property type="match status" value="1"/>
</dbReference>
<evidence type="ECO:0000256" key="2">
    <source>
        <dbReference type="ARBA" id="ARBA00010604"/>
    </source>
</evidence>
<evidence type="ECO:0000256" key="6">
    <source>
        <dbReference type="ARBA" id="ARBA00022824"/>
    </source>
</evidence>
<dbReference type="NCBIfam" id="TIGR00869">
    <property type="entry name" value="sec62"/>
    <property type="match status" value="1"/>
</dbReference>
<dbReference type="Proteomes" id="UP001149813">
    <property type="component" value="Unassembled WGS sequence"/>
</dbReference>
<dbReference type="GO" id="GO:0031204">
    <property type="term" value="P:post-translational protein targeting to membrane, translocation"/>
    <property type="evidence" value="ECO:0007669"/>
    <property type="project" value="TreeGrafter"/>
</dbReference>
<gene>
    <name evidence="12" type="primary">SEC62</name>
    <name evidence="12" type="ORF">LPJ53_002993</name>
</gene>
<evidence type="ECO:0000256" key="10">
    <source>
        <dbReference type="ARBA" id="ARBA00023136"/>
    </source>
</evidence>
<keyword evidence="10 11" id="KW-0472">Membrane</keyword>
<keyword evidence="6" id="KW-0256">Endoplasmic reticulum</keyword>
<evidence type="ECO:0000256" key="5">
    <source>
        <dbReference type="ARBA" id="ARBA00022692"/>
    </source>
</evidence>
<keyword evidence="4" id="KW-0813">Transport</keyword>
<feature type="transmembrane region" description="Helical" evidence="11">
    <location>
        <begin position="119"/>
        <end position="138"/>
    </location>
</feature>
<evidence type="ECO:0000256" key="3">
    <source>
        <dbReference type="ARBA" id="ARBA00021257"/>
    </source>
</evidence>
<dbReference type="AlphaFoldDB" id="A0A9W7Y255"/>
<evidence type="ECO:0000256" key="4">
    <source>
        <dbReference type="ARBA" id="ARBA00022448"/>
    </source>
</evidence>
<dbReference type="InterPro" id="IPR004728">
    <property type="entry name" value="Sec62"/>
</dbReference>
<comment type="subcellular location">
    <subcellularLocation>
        <location evidence="1">Endoplasmic reticulum membrane</location>
        <topology evidence="1">Multi-pass membrane protein</topology>
    </subcellularLocation>
</comment>
<dbReference type="EMBL" id="JANBOJ010000103">
    <property type="protein sequence ID" value="KAJ1722614.1"/>
    <property type="molecule type" value="Genomic_DNA"/>
</dbReference>
<evidence type="ECO:0000256" key="1">
    <source>
        <dbReference type="ARBA" id="ARBA00004477"/>
    </source>
</evidence>
<name>A0A9W7Y255_9FUNG</name>
<dbReference type="PANTHER" id="PTHR12443:SF9">
    <property type="entry name" value="TRANSLOCATION PROTEIN SEC62"/>
    <property type="match status" value="1"/>
</dbReference>
<accession>A0A9W7Y255</accession>
<evidence type="ECO:0000313" key="12">
    <source>
        <dbReference type="EMBL" id="KAJ1722614.1"/>
    </source>
</evidence>
<comment type="similarity">
    <text evidence="2">Belongs to the SEC62 family.</text>
</comment>
<protein>
    <recommendedName>
        <fullName evidence="3">Translocation protein SEC62</fullName>
    </recommendedName>
</protein>
<dbReference type="OrthoDB" id="200187at2759"/>
<feature type="transmembrane region" description="Helical" evidence="11">
    <location>
        <begin position="150"/>
        <end position="173"/>
    </location>
</feature>
<dbReference type="InterPro" id="IPR011553">
    <property type="entry name" value="Sec62_asco"/>
</dbReference>
<dbReference type="PANTHER" id="PTHR12443">
    <property type="entry name" value="TRANSLOCATION PROTEIN SEC62"/>
    <property type="match status" value="1"/>
</dbReference>
<comment type="caution">
    <text evidence="12">The sequence shown here is derived from an EMBL/GenBank/DDBJ whole genome shotgun (WGS) entry which is preliminary data.</text>
</comment>
<evidence type="ECO:0000313" key="13">
    <source>
        <dbReference type="Proteomes" id="UP001149813"/>
    </source>
</evidence>
<evidence type="ECO:0000256" key="7">
    <source>
        <dbReference type="ARBA" id="ARBA00022927"/>
    </source>
</evidence>
<proteinExistence type="inferred from homology"/>